<keyword evidence="9" id="KW-1185">Reference proteome</keyword>
<dbReference type="KEGG" id="crg:105332046"/>
<keyword evidence="2 7" id="KW-0378">Hydrolase</keyword>
<keyword evidence="5" id="KW-0472">Membrane</keyword>
<dbReference type="Proteomes" id="UP000005408">
    <property type="component" value="Unassembled WGS sequence"/>
</dbReference>
<dbReference type="EnsemblMetazoa" id="G23662.3">
    <property type="protein sequence ID" value="G23662.3:cds"/>
    <property type="gene ID" value="G23662"/>
</dbReference>
<dbReference type="SUPFAM" id="SSF102462">
    <property type="entry name" value="Peptidyl-tRNA hydrolase II"/>
    <property type="match status" value="1"/>
</dbReference>
<dbReference type="Pfam" id="PF01981">
    <property type="entry name" value="PTH2"/>
    <property type="match status" value="1"/>
</dbReference>
<dbReference type="NCBIfam" id="NF003314">
    <property type="entry name" value="PRK04322.1"/>
    <property type="match status" value="1"/>
</dbReference>
<dbReference type="EnsemblMetazoa" id="G23662.2">
    <property type="protein sequence ID" value="G23662.2:cds"/>
    <property type="gene ID" value="G23662"/>
</dbReference>
<proteinExistence type="inferred from homology"/>
<protein>
    <recommendedName>
        <fullName evidence="1">peptidyl-tRNA hydrolase</fullName>
        <ecNumber evidence="1">3.1.1.29</ecNumber>
    </recommendedName>
</protein>
<dbReference type="FunFam" id="3.40.1490.10:FF:000001">
    <property type="entry name" value="Peptidyl-tRNA hydrolase 2"/>
    <property type="match status" value="1"/>
</dbReference>
<keyword evidence="5" id="KW-0812">Transmembrane</keyword>
<dbReference type="HOGENOM" id="CLU_073661_1_1_1"/>
<feature type="transmembrane region" description="Helical" evidence="5">
    <location>
        <begin position="6"/>
        <end position="24"/>
    </location>
</feature>
<dbReference type="OMA" id="GHAAVEC"/>
<dbReference type="EnsemblMetazoa" id="G23662.1">
    <property type="protein sequence ID" value="G23662.1:cds"/>
    <property type="gene ID" value="G23662"/>
</dbReference>
<dbReference type="PANTHER" id="PTHR12649">
    <property type="entry name" value="PEPTIDYL-TRNA HYDROLASE 2"/>
    <property type="match status" value="1"/>
</dbReference>
<name>K1RWP3_MAGGI</name>
<evidence type="ECO:0000256" key="2">
    <source>
        <dbReference type="ARBA" id="ARBA00022801"/>
    </source>
</evidence>
<dbReference type="GO" id="GO:0005829">
    <property type="term" value="C:cytosol"/>
    <property type="evidence" value="ECO:0007669"/>
    <property type="project" value="TreeGrafter"/>
</dbReference>
<comment type="catalytic activity">
    <reaction evidence="4">
        <text>an N-acyl-L-alpha-aminoacyl-tRNA + H2O = an N-acyl-L-amino acid + a tRNA + H(+)</text>
        <dbReference type="Rhea" id="RHEA:54448"/>
        <dbReference type="Rhea" id="RHEA-COMP:10123"/>
        <dbReference type="Rhea" id="RHEA-COMP:13883"/>
        <dbReference type="ChEBI" id="CHEBI:15377"/>
        <dbReference type="ChEBI" id="CHEBI:15378"/>
        <dbReference type="ChEBI" id="CHEBI:59874"/>
        <dbReference type="ChEBI" id="CHEBI:78442"/>
        <dbReference type="ChEBI" id="CHEBI:138191"/>
        <dbReference type="EC" id="3.1.1.29"/>
    </reaction>
</comment>
<organism evidence="7">
    <name type="scientific">Magallana gigas</name>
    <name type="common">Pacific oyster</name>
    <name type="synonym">Crassostrea gigas</name>
    <dbReference type="NCBI Taxonomy" id="29159"/>
    <lineage>
        <taxon>Eukaryota</taxon>
        <taxon>Metazoa</taxon>
        <taxon>Spiralia</taxon>
        <taxon>Lophotrochozoa</taxon>
        <taxon>Mollusca</taxon>
        <taxon>Bivalvia</taxon>
        <taxon>Autobranchia</taxon>
        <taxon>Pteriomorphia</taxon>
        <taxon>Ostreida</taxon>
        <taxon>Ostreoidea</taxon>
        <taxon>Ostreidae</taxon>
        <taxon>Magallana</taxon>
    </lineage>
</organism>
<dbReference type="AlphaFoldDB" id="K1RWP3"/>
<dbReference type="GO" id="GO:0004045">
    <property type="term" value="F:peptidyl-tRNA hydrolase activity"/>
    <property type="evidence" value="ECO:0007669"/>
    <property type="project" value="UniProtKB-EC"/>
</dbReference>
<dbReference type="EMBL" id="JH818479">
    <property type="protein sequence ID" value="EKC28070.1"/>
    <property type="molecule type" value="Genomic_DNA"/>
</dbReference>
<dbReference type="PANTHER" id="PTHR12649:SF11">
    <property type="entry name" value="PEPTIDYL-TRNA HYDROLASE 2, MITOCHONDRIAL"/>
    <property type="match status" value="1"/>
</dbReference>
<evidence type="ECO:0000313" key="8">
    <source>
        <dbReference type="EnsemblMetazoa" id="G23662.1:cds"/>
    </source>
</evidence>
<dbReference type="OrthoDB" id="1733656at2759"/>
<accession>K1RWP3</accession>
<dbReference type="InterPro" id="IPR002833">
    <property type="entry name" value="PTH2"/>
</dbReference>
<dbReference type="EC" id="3.1.1.29" evidence="1"/>
<dbReference type="Gene3D" id="3.40.1490.10">
    <property type="entry name" value="Bit1"/>
    <property type="match status" value="1"/>
</dbReference>
<dbReference type="EMBL" id="JH816734">
    <property type="protein sequence ID" value="EKC39321.1"/>
    <property type="molecule type" value="Genomic_DNA"/>
</dbReference>
<dbReference type="InterPro" id="IPR023476">
    <property type="entry name" value="Pep_tRNA_hydro_II_dom_sf"/>
</dbReference>
<evidence type="ECO:0000256" key="1">
    <source>
        <dbReference type="ARBA" id="ARBA00013260"/>
    </source>
</evidence>
<evidence type="ECO:0000313" key="9">
    <source>
        <dbReference type="Proteomes" id="UP000005408"/>
    </source>
</evidence>
<dbReference type="NCBIfam" id="TIGR00283">
    <property type="entry name" value="arch_pth2"/>
    <property type="match status" value="1"/>
</dbReference>
<gene>
    <name evidence="6" type="ORF">CGI_10016285</name>
    <name evidence="7" type="ORF">CGI_10024491</name>
</gene>
<evidence type="ECO:0000256" key="4">
    <source>
        <dbReference type="ARBA" id="ARBA00048707"/>
    </source>
</evidence>
<evidence type="ECO:0000256" key="3">
    <source>
        <dbReference type="ARBA" id="ARBA00038050"/>
    </source>
</evidence>
<evidence type="ECO:0000313" key="6">
    <source>
        <dbReference type="EMBL" id="EKC28070.1"/>
    </source>
</evidence>
<sequence length="172" mass="18634">MDRKDVGVAVSIGVGLGFVVGWFIRGRFLRRIPYPGSVKNTDVNLTDNGPLLSDNGEYKLVLVMRTDLKMGKGKMAAQCCHAAVHAAEFVARNNPEMYNKWKMTGQPKVVVKTDSEQDLLDLCKKARSLGLNGSLIRDAGRTQIAPGSKTVLGVGPGPEKLVNEVTGHLKLC</sequence>
<evidence type="ECO:0000256" key="5">
    <source>
        <dbReference type="SAM" id="Phobius"/>
    </source>
</evidence>
<dbReference type="CDD" id="cd02430">
    <property type="entry name" value="PTH2"/>
    <property type="match status" value="1"/>
</dbReference>
<dbReference type="FunCoup" id="K1RWP3">
    <property type="interactions" value="2114"/>
</dbReference>
<keyword evidence="5" id="KW-1133">Transmembrane helix</keyword>
<evidence type="ECO:0000313" key="7">
    <source>
        <dbReference type="EMBL" id="EKC39321.1"/>
    </source>
</evidence>
<comment type="similarity">
    <text evidence="3">Belongs to the PTH2 family.</text>
</comment>
<reference evidence="8" key="2">
    <citation type="submission" date="2022-08" db="UniProtKB">
        <authorList>
            <consortium name="EnsemblMetazoa"/>
        </authorList>
    </citation>
    <scope>IDENTIFICATION</scope>
    <source>
        <strain evidence="8">05x7-T-G4-1.051#20</strain>
    </source>
</reference>
<reference evidence="7" key="1">
    <citation type="journal article" date="2012" name="Nature">
        <title>The oyster genome reveals stress adaptation and complexity of shell formation.</title>
        <authorList>
            <person name="Zhang G."/>
            <person name="Fang X."/>
            <person name="Guo X."/>
            <person name="Li L."/>
            <person name="Luo R."/>
            <person name="Xu F."/>
            <person name="Yang P."/>
            <person name="Zhang L."/>
            <person name="Wang X."/>
            <person name="Qi H."/>
            <person name="Xiong Z."/>
            <person name="Que H."/>
            <person name="Xie Y."/>
            <person name="Holland P.W."/>
            <person name="Paps J."/>
            <person name="Zhu Y."/>
            <person name="Wu F."/>
            <person name="Chen Y."/>
            <person name="Wang J."/>
            <person name="Peng C."/>
            <person name="Meng J."/>
            <person name="Yang L."/>
            <person name="Liu J."/>
            <person name="Wen B."/>
            <person name="Zhang N."/>
            <person name="Huang Z."/>
            <person name="Zhu Q."/>
            <person name="Feng Y."/>
            <person name="Mount A."/>
            <person name="Hedgecock D."/>
            <person name="Xu Z."/>
            <person name="Liu Y."/>
            <person name="Domazet-Loso T."/>
            <person name="Du Y."/>
            <person name="Sun X."/>
            <person name="Zhang S."/>
            <person name="Liu B."/>
            <person name="Cheng P."/>
            <person name="Jiang X."/>
            <person name="Li J."/>
            <person name="Fan D."/>
            <person name="Wang W."/>
            <person name="Fu W."/>
            <person name="Wang T."/>
            <person name="Wang B."/>
            <person name="Zhang J."/>
            <person name="Peng Z."/>
            <person name="Li Y."/>
            <person name="Li N."/>
            <person name="Wang J."/>
            <person name="Chen M."/>
            <person name="He Y."/>
            <person name="Tan F."/>
            <person name="Song X."/>
            <person name="Zheng Q."/>
            <person name="Huang R."/>
            <person name="Yang H."/>
            <person name="Du X."/>
            <person name="Chen L."/>
            <person name="Yang M."/>
            <person name="Gaffney P.M."/>
            <person name="Wang S."/>
            <person name="Luo L."/>
            <person name="She Z."/>
            <person name="Ming Y."/>
            <person name="Huang W."/>
            <person name="Zhang S."/>
            <person name="Huang B."/>
            <person name="Zhang Y."/>
            <person name="Qu T."/>
            <person name="Ni P."/>
            <person name="Miao G."/>
            <person name="Wang J."/>
            <person name="Wang Q."/>
            <person name="Steinberg C.E."/>
            <person name="Wang H."/>
            <person name="Li N."/>
            <person name="Qian L."/>
            <person name="Zhang G."/>
            <person name="Li Y."/>
            <person name="Yang H."/>
            <person name="Liu X."/>
            <person name="Wang J."/>
            <person name="Yin Y."/>
            <person name="Wang J."/>
        </authorList>
    </citation>
    <scope>NUCLEOTIDE SEQUENCE [LARGE SCALE GENOMIC DNA]</scope>
    <source>
        <strain evidence="7">05x7-T-G4-1.051#20</strain>
    </source>
</reference>